<accession>A0ACD4ZKH7</accession>
<protein>
    <submittedName>
        <fullName evidence="1">Uncharacterized protein</fullName>
    </submittedName>
</protein>
<gene>
    <name evidence="1" type="ORF">OG835_18410</name>
</gene>
<name>A0ACD4ZKH7_9ACTN</name>
<dbReference type="Proteomes" id="UP001348369">
    <property type="component" value="Chromosome"/>
</dbReference>
<keyword evidence="2" id="KW-1185">Reference proteome</keyword>
<proteinExistence type="predicted"/>
<organism evidence="1 2">
    <name type="scientific">Streptomyces scopuliridis</name>
    <dbReference type="NCBI Taxonomy" id="452529"/>
    <lineage>
        <taxon>Bacteria</taxon>
        <taxon>Bacillati</taxon>
        <taxon>Actinomycetota</taxon>
        <taxon>Actinomycetes</taxon>
        <taxon>Kitasatosporales</taxon>
        <taxon>Streptomycetaceae</taxon>
        <taxon>Streptomyces</taxon>
    </lineage>
</organism>
<sequence>MADRHGLFLQRVVALLKRCVPPPALTGFLVLLVVVFGVSYAVGSAVGPVAPGMHSTDTGPRDPSDSTPGGDTGDMGDMDGMHSDGGR</sequence>
<evidence type="ECO:0000313" key="1">
    <source>
        <dbReference type="EMBL" id="WSB98800.1"/>
    </source>
</evidence>
<dbReference type="EMBL" id="CP109109">
    <property type="protein sequence ID" value="WSB98800.1"/>
    <property type="molecule type" value="Genomic_DNA"/>
</dbReference>
<evidence type="ECO:0000313" key="2">
    <source>
        <dbReference type="Proteomes" id="UP001348369"/>
    </source>
</evidence>
<reference evidence="1" key="1">
    <citation type="submission" date="2022-10" db="EMBL/GenBank/DDBJ databases">
        <title>The complete genomes of actinobacterial strains from the NBC collection.</title>
        <authorList>
            <person name="Joergensen T.S."/>
            <person name="Alvarez Arevalo M."/>
            <person name="Sterndorff E.B."/>
            <person name="Faurdal D."/>
            <person name="Vuksanovic O."/>
            <person name="Mourched A.-S."/>
            <person name="Charusanti P."/>
            <person name="Shaw S."/>
            <person name="Blin K."/>
            <person name="Weber T."/>
        </authorList>
    </citation>
    <scope>NUCLEOTIDE SEQUENCE</scope>
    <source>
        <strain evidence="1">NBC 01771</strain>
    </source>
</reference>